<dbReference type="InterPro" id="IPR027417">
    <property type="entry name" value="P-loop_NTPase"/>
</dbReference>
<evidence type="ECO:0000256" key="11">
    <source>
        <dbReference type="ARBA" id="ARBA00023125"/>
    </source>
</evidence>
<evidence type="ECO:0000256" key="8">
    <source>
        <dbReference type="ARBA" id="ARBA00022840"/>
    </source>
</evidence>
<evidence type="ECO:0000256" key="5">
    <source>
        <dbReference type="ARBA" id="ARBA00022763"/>
    </source>
</evidence>
<dbReference type="GO" id="GO:0003677">
    <property type="term" value="F:DNA binding"/>
    <property type="evidence" value="ECO:0007669"/>
    <property type="project" value="UniProtKB-KW"/>
</dbReference>
<dbReference type="GO" id="GO:0005524">
    <property type="term" value="F:ATP binding"/>
    <property type="evidence" value="ECO:0007669"/>
    <property type="project" value="UniProtKB-KW"/>
</dbReference>
<dbReference type="InterPro" id="IPR006555">
    <property type="entry name" value="ATP-dep_Helicase_C"/>
</dbReference>
<evidence type="ECO:0000256" key="2">
    <source>
        <dbReference type="ARBA" id="ARBA00022485"/>
    </source>
</evidence>
<keyword evidence="11" id="KW-0238">DNA-binding</keyword>
<keyword evidence="2" id="KW-0004">4Fe-4S</keyword>
<dbReference type="GO" id="GO:0051539">
    <property type="term" value="F:4 iron, 4 sulfur cluster binding"/>
    <property type="evidence" value="ECO:0007669"/>
    <property type="project" value="UniProtKB-KW"/>
</dbReference>
<evidence type="ECO:0000259" key="18">
    <source>
        <dbReference type="SMART" id="SM00491"/>
    </source>
</evidence>
<dbReference type="PANTHER" id="PTHR11472:SF34">
    <property type="entry name" value="REGULATOR OF TELOMERE ELONGATION HELICASE 1"/>
    <property type="match status" value="1"/>
</dbReference>
<keyword evidence="14" id="KW-0539">Nucleus</keyword>
<evidence type="ECO:0000256" key="10">
    <source>
        <dbReference type="ARBA" id="ARBA00023014"/>
    </source>
</evidence>
<keyword evidence="7" id="KW-0347">Helicase</keyword>
<keyword evidence="13" id="KW-0413">Isomerase</keyword>
<dbReference type="InterPro" id="IPR045028">
    <property type="entry name" value="DinG/Rad3-like"/>
</dbReference>
<evidence type="ECO:0000256" key="7">
    <source>
        <dbReference type="ARBA" id="ARBA00022806"/>
    </source>
</evidence>
<keyword evidence="10" id="KW-0411">Iron-sulfur</keyword>
<evidence type="ECO:0000256" key="14">
    <source>
        <dbReference type="ARBA" id="ARBA00023242"/>
    </source>
</evidence>
<dbReference type="GO" id="GO:0005634">
    <property type="term" value="C:nucleus"/>
    <property type="evidence" value="ECO:0007669"/>
    <property type="project" value="UniProtKB-SubCell"/>
</dbReference>
<proteinExistence type="predicted"/>
<evidence type="ECO:0000313" key="19">
    <source>
        <dbReference type="EMBL" id="CAH1389775.1"/>
    </source>
</evidence>
<organism evidence="19 20">
    <name type="scientific">Nezara viridula</name>
    <name type="common">Southern green stink bug</name>
    <name type="synonym">Cimex viridulus</name>
    <dbReference type="NCBI Taxonomy" id="85310"/>
    <lineage>
        <taxon>Eukaryota</taxon>
        <taxon>Metazoa</taxon>
        <taxon>Ecdysozoa</taxon>
        <taxon>Arthropoda</taxon>
        <taxon>Hexapoda</taxon>
        <taxon>Insecta</taxon>
        <taxon>Pterygota</taxon>
        <taxon>Neoptera</taxon>
        <taxon>Paraneoptera</taxon>
        <taxon>Hemiptera</taxon>
        <taxon>Heteroptera</taxon>
        <taxon>Panheteroptera</taxon>
        <taxon>Pentatomomorpha</taxon>
        <taxon>Pentatomoidea</taxon>
        <taxon>Pentatomidae</taxon>
        <taxon>Pentatominae</taxon>
        <taxon>Nezara</taxon>
    </lineage>
</organism>
<dbReference type="GO" id="GO:0010569">
    <property type="term" value="P:regulation of double-strand break repair via homologous recombination"/>
    <property type="evidence" value="ECO:0007669"/>
    <property type="project" value="TreeGrafter"/>
</dbReference>
<evidence type="ECO:0000256" key="13">
    <source>
        <dbReference type="ARBA" id="ARBA00023235"/>
    </source>
</evidence>
<reference evidence="19" key="1">
    <citation type="submission" date="2022-01" db="EMBL/GenBank/DDBJ databases">
        <authorList>
            <person name="King R."/>
        </authorList>
    </citation>
    <scope>NUCLEOTIDE SEQUENCE</scope>
</reference>
<evidence type="ECO:0000256" key="6">
    <source>
        <dbReference type="ARBA" id="ARBA00022801"/>
    </source>
</evidence>
<keyword evidence="8" id="KW-0067">ATP-binding</keyword>
<dbReference type="Proteomes" id="UP001152798">
    <property type="component" value="Chromosome 1"/>
</dbReference>
<keyword evidence="9" id="KW-0408">Iron</keyword>
<dbReference type="PANTHER" id="PTHR11472">
    <property type="entry name" value="DNA REPAIR DEAD HELICASE RAD3/XP-D SUBFAMILY MEMBER"/>
    <property type="match status" value="1"/>
</dbReference>
<dbReference type="EMBL" id="OV725077">
    <property type="protein sequence ID" value="CAH1389775.1"/>
    <property type="molecule type" value="Genomic_DNA"/>
</dbReference>
<dbReference type="GO" id="GO:1904430">
    <property type="term" value="P:negative regulation of t-circle formation"/>
    <property type="evidence" value="ECO:0007669"/>
    <property type="project" value="TreeGrafter"/>
</dbReference>
<dbReference type="InterPro" id="IPR057498">
    <property type="entry name" value="Rtel1_ARCH"/>
</dbReference>
<evidence type="ECO:0000256" key="9">
    <source>
        <dbReference type="ARBA" id="ARBA00023004"/>
    </source>
</evidence>
<comment type="subcellular location">
    <subcellularLocation>
        <location evidence="1">Nucleus</location>
    </subcellularLocation>
</comment>
<evidence type="ECO:0000256" key="17">
    <source>
        <dbReference type="SAM" id="MobiDB-lite"/>
    </source>
</evidence>
<dbReference type="OrthoDB" id="19182at2759"/>
<dbReference type="Pfam" id="PF23109">
    <property type="entry name" value="ARCH_RTEL1"/>
    <property type="match status" value="1"/>
</dbReference>
<dbReference type="CDD" id="cd18788">
    <property type="entry name" value="SF2_C_XPD"/>
    <property type="match status" value="1"/>
</dbReference>
<keyword evidence="5" id="KW-0227">DNA damage</keyword>
<keyword evidence="20" id="KW-1185">Reference proteome</keyword>
<evidence type="ECO:0000256" key="15">
    <source>
        <dbReference type="ARBA" id="ARBA00049360"/>
    </source>
</evidence>
<protein>
    <recommendedName>
        <fullName evidence="16">Regulator of telomere elongation helicase 1 homolog</fullName>
    </recommendedName>
</protein>
<evidence type="ECO:0000256" key="12">
    <source>
        <dbReference type="ARBA" id="ARBA00023204"/>
    </source>
</evidence>
<dbReference type="InterPro" id="IPR013020">
    <property type="entry name" value="Rad3/Chl1-like"/>
</dbReference>
<keyword evidence="6" id="KW-0378">Hydrolase</keyword>
<dbReference type="SMART" id="SM00491">
    <property type="entry name" value="HELICc2"/>
    <property type="match status" value="1"/>
</dbReference>
<dbReference type="Gene3D" id="3.40.50.300">
    <property type="entry name" value="P-loop containing nucleotide triphosphate hydrolases"/>
    <property type="match status" value="2"/>
</dbReference>
<evidence type="ECO:0000313" key="20">
    <source>
        <dbReference type="Proteomes" id="UP001152798"/>
    </source>
</evidence>
<gene>
    <name evidence="19" type="ORF">NEZAVI_LOCUS1101</name>
</gene>
<dbReference type="FunFam" id="3.40.50.300:FF:000431">
    <property type="entry name" value="Regulator of telomere elongation helicase 1"/>
    <property type="match status" value="1"/>
</dbReference>
<comment type="catalytic activity">
    <reaction evidence="15">
        <text>ATP + H2O = ADP + phosphate + H(+)</text>
        <dbReference type="Rhea" id="RHEA:13065"/>
        <dbReference type="ChEBI" id="CHEBI:15377"/>
        <dbReference type="ChEBI" id="CHEBI:15378"/>
        <dbReference type="ChEBI" id="CHEBI:30616"/>
        <dbReference type="ChEBI" id="CHEBI:43474"/>
        <dbReference type="ChEBI" id="CHEBI:456216"/>
    </reaction>
</comment>
<sequence>MRVSQASWYEPESNENADRSDAGSPINAFFNWLRSQKNLPLPSSTDLPVEDEAHNIDKVCEEACSVSIKSSDIALAISDVTKEMQVMYDDIESGFLAVERDYTSEELCFVKEKLVSLESVINDLKVSKDVTITQNGSYIFELLQKAGIDVNTSQELIRVCSQIYEFVSNISDSNNRRGGALKKLADDLTVINSTVEVSNFHMPEKDFRVFIEVEVVRNSFGGGFNTKDSKGGKVVNYWCFNPGFSLNNVMINTIHSLILTSGTLAPIASFVKEMSLTSPVIAECTHIVSKDQVFVCQVEVGPRNIQLKCNYANRQNIGYWQELGLTLQNFFRIIPDGVLLFFPSYTTLNIAVEMWRESGLWEKLGHLKPIFIEPKLKSELQQVSQEYYKAIETGNGKGAVFIGVCRGKISEGLDFSDQYGRAVIIAGLPYPPLHDPKVKLKKQYIDQNRKNNTDLTGDVWYVLEATRAVNQAIGRVIRHSEDYGAIILCDAQFNNQNIIQNLSKWVQQRIIKPRSFGESIGVLRGFFRKNQSSAASKFNIAQNKMVCTPSFDHSSSSGLRRSEINHSEILSPCTSTIGGTNFKSIGNNSESCVLLSKIKTKTSLESRLRIVSNLLDHYENISPQLNATKQPKSCLEILAKDELYPNIMESSISIQFLHDMLKNENLLNVLDWVIGIFEKQCLSYTEKFKLESTPSYIFDVPEPSADFLPKTFQNLELDKTKTKEVESLIKRLHLLSMKMEGAVGKSLSCNKPSSSKQLFEDIDLAEENLNAPAKRRKIKLKFIKIDDIHLPGSDHLSREKEKRLNDTKNFLIELKSTLEPSSYSRLMGLIKNFSSEEDFKETVNYLRILFPETDDEFKSIFKQCYLLFTGRWEKEFKKYCSENNILT</sequence>
<dbReference type="GO" id="GO:0006281">
    <property type="term" value="P:DNA repair"/>
    <property type="evidence" value="ECO:0007669"/>
    <property type="project" value="UniProtKB-KW"/>
</dbReference>
<name>A0A9P0H1J3_NEZVI</name>
<keyword evidence="4" id="KW-0547">Nucleotide-binding</keyword>
<dbReference type="GO" id="GO:0003678">
    <property type="term" value="F:DNA helicase activity"/>
    <property type="evidence" value="ECO:0007669"/>
    <property type="project" value="InterPro"/>
</dbReference>
<dbReference type="Pfam" id="PF13307">
    <property type="entry name" value="Helicase_C_2"/>
    <property type="match status" value="1"/>
</dbReference>
<dbReference type="GO" id="GO:0070182">
    <property type="term" value="F:DNA polymerase binding"/>
    <property type="evidence" value="ECO:0007669"/>
    <property type="project" value="TreeGrafter"/>
</dbReference>
<dbReference type="Gene3D" id="1.10.275.40">
    <property type="match status" value="1"/>
</dbReference>
<feature type="domain" description="ATP-dependent helicase C-terminal" evidence="18">
    <location>
        <begin position="345"/>
        <end position="495"/>
    </location>
</feature>
<accession>A0A9P0H1J3</accession>
<dbReference type="AlphaFoldDB" id="A0A9P0H1J3"/>
<keyword evidence="3" id="KW-0479">Metal-binding</keyword>
<feature type="region of interest" description="Disordered" evidence="17">
    <location>
        <begin position="1"/>
        <end position="22"/>
    </location>
</feature>
<dbReference type="GO" id="GO:0046872">
    <property type="term" value="F:metal ion binding"/>
    <property type="evidence" value="ECO:0007669"/>
    <property type="project" value="UniProtKB-KW"/>
</dbReference>
<keyword evidence="12" id="KW-0234">DNA repair</keyword>
<evidence type="ECO:0000256" key="16">
    <source>
        <dbReference type="ARBA" id="ARBA00073810"/>
    </source>
</evidence>
<evidence type="ECO:0000256" key="1">
    <source>
        <dbReference type="ARBA" id="ARBA00004123"/>
    </source>
</evidence>
<dbReference type="NCBIfam" id="TIGR00604">
    <property type="entry name" value="rad3"/>
    <property type="match status" value="1"/>
</dbReference>
<dbReference type="GO" id="GO:0090657">
    <property type="term" value="P:telomeric loop disassembly"/>
    <property type="evidence" value="ECO:0007669"/>
    <property type="project" value="TreeGrafter"/>
</dbReference>
<dbReference type="GO" id="GO:0045910">
    <property type="term" value="P:negative regulation of DNA recombination"/>
    <property type="evidence" value="ECO:0007669"/>
    <property type="project" value="TreeGrafter"/>
</dbReference>
<evidence type="ECO:0000256" key="3">
    <source>
        <dbReference type="ARBA" id="ARBA00022723"/>
    </source>
</evidence>
<dbReference type="GO" id="GO:0016818">
    <property type="term" value="F:hydrolase activity, acting on acid anhydrides, in phosphorus-containing anhydrides"/>
    <property type="evidence" value="ECO:0007669"/>
    <property type="project" value="InterPro"/>
</dbReference>
<evidence type="ECO:0000256" key="4">
    <source>
        <dbReference type="ARBA" id="ARBA00022741"/>
    </source>
</evidence>